<reference evidence="2" key="1">
    <citation type="journal article" date="2017" name="J. Biotechnol.">
        <title>Complete genome sequence of Novosphingobium resinovorum SA1, a versatile xenobiotic-degrading bacterium capable of utilizing sulfanilic acid.</title>
        <authorList>
            <person name="Hegedus B."/>
            <person name="Kos P.B."/>
            <person name="Balint B."/>
            <person name="Maroti G."/>
            <person name="Gan H.M."/>
            <person name="Perei K."/>
            <person name="Rakhely G."/>
        </authorList>
    </citation>
    <scope>NUCLEOTIDE SEQUENCE [LARGE SCALE GENOMIC DNA]</scope>
    <source>
        <strain evidence="2">SA1</strain>
    </source>
</reference>
<geneLocation type="plasmid" evidence="1 2">
    <name>pSA2</name>
</geneLocation>
<keyword evidence="2" id="KW-1185">Reference proteome</keyword>
<evidence type="ECO:0000313" key="2">
    <source>
        <dbReference type="Proteomes" id="UP000094626"/>
    </source>
</evidence>
<gene>
    <name evidence="1" type="ORF">BES08_28655</name>
</gene>
<dbReference type="EMBL" id="CP017077">
    <property type="protein sequence ID" value="AOR80778.1"/>
    <property type="molecule type" value="Genomic_DNA"/>
</dbReference>
<protein>
    <submittedName>
        <fullName evidence="1">Uncharacterized protein</fullName>
    </submittedName>
</protein>
<dbReference type="KEGG" id="nre:BES08_28655"/>
<proteinExistence type="predicted"/>
<dbReference type="AlphaFoldDB" id="A0A1D8AF75"/>
<sequence length="79" mass="8619">MGEREKLEYVVMCPVALGRIWWQPAFGQITVSAYVAAVRCAIPVGHDRTLGQPSNIGRDIPDKAMHQGIGGRCIGILDK</sequence>
<organism evidence="1 2">
    <name type="scientific">Novosphingobium resinovorum</name>
    <dbReference type="NCBI Taxonomy" id="158500"/>
    <lineage>
        <taxon>Bacteria</taxon>
        <taxon>Pseudomonadati</taxon>
        <taxon>Pseudomonadota</taxon>
        <taxon>Alphaproteobacteria</taxon>
        <taxon>Sphingomonadales</taxon>
        <taxon>Sphingomonadaceae</taxon>
        <taxon>Novosphingobium</taxon>
    </lineage>
</organism>
<keyword evidence="1" id="KW-0614">Plasmid</keyword>
<accession>A0A1D8AF75</accession>
<dbReference type="Proteomes" id="UP000094626">
    <property type="component" value="Plasmid pSA2"/>
</dbReference>
<name>A0A1D8AF75_9SPHN</name>
<evidence type="ECO:0000313" key="1">
    <source>
        <dbReference type="EMBL" id="AOR80778.1"/>
    </source>
</evidence>